<dbReference type="AlphaFoldDB" id="A0A942I7D4"/>
<gene>
    <name evidence="1" type="ORF">KD146_15100</name>
</gene>
<reference evidence="1" key="1">
    <citation type="submission" date="2021-04" db="EMBL/GenBank/DDBJ databases">
        <title>Devosia litorisediminis sp. nov., isolated from a sand dune.</title>
        <authorList>
            <person name="Park S."/>
            <person name="Yoon J.-H."/>
        </authorList>
    </citation>
    <scope>NUCLEOTIDE SEQUENCE</scope>
    <source>
        <strain evidence="1">BSSL-BM10</strain>
    </source>
</reference>
<protein>
    <submittedName>
        <fullName evidence="1">Uncharacterized protein</fullName>
    </submittedName>
</protein>
<accession>A0A942I7D4</accession>
<dbReference type="RefSeq" id="WP_212659673.1">
    <property type="nucleotide sequence ID" value="NZ_JAGXTP010000003.1"/>
</dbReference>
<sequence>MNDAHRSFRQVPVGATVPQAVTVGIESDGGAGHKAAVWWDAVADVDADEAEFIDVAAALDAAEGARALHGFSEVVVTLQDGVKWQAGWGELRPLHTGNEPVGDISGVGLSEEESFELAADIEAECDA</sequence>
<dbReference type="Proteomes" id="UP000678281">
    <property type="component" value="Unassembled WGS sequence"/>
</dbReference>
<keyword evidence="2" id="KW-1185">Reference proteome</keyword>
<evidence type="ECO:0000313" key="1">
    <source>
        <dbReference type="EMBL" id="MBS3850028.1"/>
    </source>
</evidence>
<dbReference type="EMBL" id="JAGXTP010000003">
    <property type="protein sequence ID" value="MBS3850028.1"/>
    <property type="molecule type" value="Genomic_DNA"/>
</dbReference>
<comment type="caution">
    <text evidence="1">The sequence shown here is derived from an EMBL/GenBank/DDBJ whole genome shotgun (WGS) entry which is preliminary data.</text>
</comment>
<proteinExistence type="predicted"/>
<organism evidence="1 2">
    <name type="scientific">Devosia litorisediminis</name>
    <dbReference type="NCBI Taxonomy" id="2829817"/>
    <lineage>
        <taxon>Bacteria</taxon>
        <taxon>Pseudomonadati</taxon>
        <taxon>Pseudomonadota</taxon>
        <taxon>Alphaproteobacteria</taxon>
        <taxon>Hyphomicrobiales</taxon>
        <taxon>Devosiaceae</taxon>
        <taxon>Devosia</taxon>
    </lineage>
</organism>
<name>A0A942I7D4_9HYPH</name>
<evidence type="ECO:0000313" key="2">
    <source>
        <dbReference type="Proteomes" id="UP000678281"/>
    </source>
</evidence>